<organism evidence="1 2">
    <name type="scientific">Actinomadura madurae</name>
    <dbReference type="NCBI Taxonomy" id="1993"/>
    <lineage>
        <taxon>Bacteria</taxon>
        <taxon>Bacillati</taxon>
        <taxon>Actinomycetota</taxon>
        <taxon>Actinomycetes</taxon>
        <taxon>Streptosporangiales</taxon>
        <taxon>Thermomonosporaceae</taxon>
        <taxon>Actinomadura</taxon>
    </lineage>
</organism>
<dbReference type="EMBL" id="FOVH01000005">
    <property type="protein sequence ID" value="SFO32859.1"/>
    <property type="molecule type" value="Genomic_DNA"/>
</dbReference>
<accession>A0A1I5GAD8</accession>
<sequence length="162" mass="18051">MNQPPAEAPVPQQGPRPYDRQRYEELTQRLGRALLEVAPAGWRRIDLTVLLLAGVGDLRLTVIMPDGSSPAVDPPRECMPVAAELRSMMYRPDEGTWFGLRFMMDPPSAYWISFNGDFDPGWDPPVPPETWAGDLAVFPRADEHIPGWLRERLGQTAGAGGR</sequence>
<reference evidence="1 2" key="1">
    <citation type="submission" date="2016-10" db="EMBL/GenBank/DDBJ databases">
        <authorList>
            <person name="de Groot N.N."/>
        </authorList>
    </citation>
    <scope>NUCLEOTIDE SEQUENCE [LARGE SCALE GENOMIC DNA]</scope>
    <source>
        <strain evidence="1 2">DSM 43067</strain>
    </source>
</reference>
<dbReference type="InParanoid" id="A0A1I5GAD8"/>
<keyword evidence="2" id="KW-1185">Reference proteome</keyword>
<dbReference type="STRING" id="1993.SAMN04489713_105106"/>
<dbReference type="SUPFAM" id="SSF160424">
    <property type="entry name" value="BH3703-like"/>
    <property type="match status" value="1"/>
</dbReference>
<evidence type="ECO:0008006" key="3">
    <source>
        <dbReference type="Google" id="ProtNLM"/>
    </source>
</evidence>
<proteinExistence type="predicted"/>
<dbReference type="eggNOG" id="COG0457">
    <property type="taxonomic scope" value="Bacteria"/>
</dbReference>
<protein>
    <recommendedName>
        <fullName evidence="3">SseB protein N-terminal domain-containing protein</fullName>
    </recommendedName>
</protein>
<evidence type="ECO:0000313" key="2">
    <source>
        <dbReference type="Proteomes" id="UP000183413"/>
    </source>
</evidence>
<dbReference type="Proteomes" id="UP000183413">
    <property type="component" value="Unassembled WGS sequence"/>
</dbReference>
<dbReference type="AlphaFoldDB" id="A0A1I5GAD8"/>
<evidence type="ECO:0000313" key="1">
    <source>
        <dbReference type="EMBL" id="SFO32859.1"/>
    </source>
</evidence>
<name>A0A1I5GAD8_9ACTN</name>
<dbReference type="InterPro" id="IPR036170">
    <property type="entry name" value="YezG-like_sf"/>
</dbReference>
<gene>
    <name evidence="1" type="ORF">SAMN04489713_105106</name>
</gene>